<proteinExistence type="predicted"/>
<evidence type="ECO:0000313" key="3">
    <source>
        <dbReference type="Proteomes" id="UP000553963"/>
    </source>
</evidence>
<reference evidence="2 3" key="1">
    <citation type="submission" date="2020-08" db="EMBL/GenBank/DDBJ databases">
        <title>Genomic Encyclopedia of Type Strains, Phase IV (KMG-IV): sequencing the most valuable type-strain genomes for metagenomic binning, comparative biology and taxonomic classification.</title>
        <authorList>
            <person name="Goeker M."/>
        </authorList>
    </citation>
    <scope>NUCLEOTIDE SEQUENCE [LARGE SCALE GENOMIC DNA]</scope>
    <source>
        <strain evidence="2 3">DSM 25966</strain>
    </source>
</reference>
<dbReference type="AlphaFoldDB" id="A0A840AW96"/>
<evidence type="ECO:0000313" key="2">
    <source>
        <dbReference type="EMBL" id="MBB3933061.1"/>
    </source>
</evidence>
<keyword evidence="1" id="KW-0812">Transmembrane</keyword>
<comment type="caution">
    <text evidence="2">The sequence shown here is derived from an EMBL/GenBank/DDBJ whole genome shotgun (WGS) entry which is preliminary data.</text>
</comment>
<accession>A0A840AW96</accession>
<dbReference type="PANTHER" id="PTHR41386">
    <property type="entry name" value="INTEGRAL MEMBRANE PROTEIN-RELATED"/>
    <property type="match status" value="1"/>
</dbReference>
<feature type="transmembrane region" description="Helical" evidence="1">
    <location>
        <begin position="67"/>
        <end position="91"/>
    </location>
</feature>
<name>A0A840AW96_9HYPH</name>
<keyword evidence="1" id="KW-1133">Transmembrane helix</keyword>
<dbReference type="PANTHER" id="PTHR41386:SF1">
    <property type="entry name" value="MEMBRANE PROTEIN"/>
    <property type="match status" value="1"/>
</dbReference>
<sequence length="193" mass="22079">MSEQAIREFATRLLAEGPQALSTRDRKLLEKIARRRTVARNINAEFEEQLTFGERVSDRVAEIGGSWAFIIGFGTLIIFWVILNSFILVRWNGSFDAYPYVFLNLILSMVAAIQAPVIMMSQNRQSDKDRLAAAHDYEVNLKAEIEIAALHEKLDQLRSGEITSILDRIETLLERHMAEDDRRESRARKVSEG</sequence>
<keyword evidence="3" id="KW-1185">Reference proteome</keyword>
<protein>
    <submittedName>
        <fullName evidence="2">Putative membrane protein</fullName>
    </submittedName>
</protein>
<dbReference type="EMBL" id="JACIDS010000005">
    <property type="protein sequence ID" value="MBB3933061.1"/>
    <property type="molecule type" value="Genomic_DNA"/>
</dbReference>
<dbReference type="RefSeq" id="WP_183400709.1">
    <property type="nucleotide sequence ID" value="NZ_JACIDS010000005.1"/>
</dbReference>
<feature type="transmembrane region" description="Helical" evidence="1">
    <location>
        <begin position="97"/>
        <end position="120"/>
    </location>
</feature>
<dbReference type="InterPro" id="IPR010406">
    <property type="entry name" value="DUF1003"/>
</dbReference>
<organism evidence="2 3">
    <name type="scientific">Kaistia hirudinis</name>
    <dbReference type="NCBI Taxonomy" id="1293440"/>
    <lineage>
        <taxon>Bacteria</taxon>
        <taxon>Pseudomonadati</taxon>
        <taxon>Pseudomonadota</taxon>
        <taxon>Alphaproteobacteria</taxon>
        <taxon>Hyphomicrobiales</taxon>
        <taxon>Kaistiaceae</taxon>
        <taxon>Kaistia</taxon>
    </lineage>
</organism>
<dbReference type="Proteomes" id="UP000553963">
    <property type="component" value="Unassembled WGS sequence"/>
</dbReference>
<keyword evidence="1" id="KW-0472">Membrane</keyword>
<dbReference type="Pfam" id="PF06210">
    <property type="entry name" value="DUF1003"/>
    <property type="match status" value="1"/>
</dbReference>
<evidence type="ECO:0000256" key="1">
    <source>
        <dbReference type="SAM" id="Phobius"/>
    </source>
</evidence>
<gene>
    <name evidence="2" type="ORF">GGR25_004125</name>
</gene>